<proteinExistence type="predicted"/>
<evidence type="ECO:0000259" key="1">
    <source>
        <dbReference type="PROSITE" id="PS50053"/>
    </source>
</evidence>
<reference evidence="2 3" key="1">
    <citation type="submission" date="2020-04" db="EMBL/GenBank/DDBJ databases">
        <title>Plant Genome Project.</title>
        <authorList>
            <person name="Zhang R.-G."/>
        </authorList>
    </citation>
    <scope>NUCLEOTIDE SEQUENCE [LARGE SCALE GENOMIC DNA]</scope>
    <source>
        <strain evidence="2">YNK0</strain>
        <tissue evidence="2">Leaf</tissue>
    </source>
</reference>
<gene>
    <name evidence="2" type="ORF">HHK36_020732</name>
</gene>
<dbReference type="InterPro" id="IPR039540">
    <property type="entry name" value="UBL3-like_ubiquitin_dom"/>
</dbReference>
<feature type="domain" description="Ubiquitin-like" evidence="1">
    <location>
        <begin position="122"/>
        <end position="187"/>
    </location>
</feature>
<accession>A0A834Z0C7</accession>
<dbReference type="OrthoDB" id="1043111at2759"/>
<name>A0A834Z0C7_TETSI</name>
<dbReference type="PROSITE" id="PS50053">
    <property type="entry name" value="UBIQUITIN_2"/>
    <property type="match status" value="1"/>
</dbReference>
<dbReference type="InterPro" id="IPR029071">
    <property type="entry name" value="Ubiquitin-like_domsf"/>
</dbReference>
<dbReference type="SUPFAM" id="SSF54236">
    <property type="entry name" value="Ubiquitin-like"/>
    <property type="match status" value="1"/>
</dbReference>
<dbReference type="EMBL" id="JABCRI010000014">
    <property type="protein sequence ID" value="KAF8394522.1"/>
    <property type="molecule type" value="Genomic_DNA"/>
</dbReference>
<dbReference type="InterPro" id="IPR000626">
    <property type="entry name" value="Ubiquitin-like_dom"/>
</dbReference>
<dbReference type="Proteomes" id="UP000655225">
    <property type="component" value="Unassembled WGS sequence"/>
</dbReference>
<dbReference type="PANTHER" id="PTHR13169">
    <property type="entry name" value="UBIQUITIN-LIKE PROTEIN 3 HCG-1 PROTEIN"/>
    <property type="match status" value="1"/>
</dbReference>
<comment type="caution">
    <text evidence="2">The sequence shown here is derived from an EMBL/GenBank/DDBJ whole genome shotgun (WGS) entry which is preliminary data.</text>
</comment>
<dbReference type="CDD" id="cd01814">
    <property type="entry name" value="Ubl_MUBs_plant"/>
    <property type="match status" value="1"/>
</dbReference>
<dbReference type="Pfam" id="PF13881">
    <property type="entry name" value="Rad60-SLD_2"/>
    <property type="match status" value="1"/>
</dbReference>
<evidence type="ECO:0000313" key="3">
    <source>
        <dbReference type="Proteomes" id="UP000655225"/>
    </source>
</evidence>
<dbReference type="AlphaFoldDB" id="A0A834Z0C7"/>
<sequence length="321" mass="36999">MLKDRVYINPSFDVRVLHSVVQNIRSGNCRKTRVLCDAAASFSSFFRFPVLPGFSLSGFVYDVQKMLCRETVESYDDMKRLLDGIPLLIFDPNVLDILTHSRCFGRFTSRKRSIMAKEEECFELKFRVYDGTDIGHSSYASSITVATLKERLLAEWPQDKTVIPKSVNDVKIIYSGKVLENSKTLVESLIPFGDLPSGVITMHLVVQPPQDRNKTDVNRLVFDFSIRPRLRTWYASMRHGPRHPTPSEFSLFWTERYHAAGRNLSGRGVQYLLPDASFLVVSCIRNRIERSCINYYYTKRGIRNLSIHNLFLQGSYFQNLL</sequence>
<protein>
    <recommendedName>
        <fullName evidence="1">Ubiquitin-like domain-containing protein</fullName>
    </recommendedName>
</protein>
<dbReference type="Gene3D" id="3.10.20.90">
    <property type="entry name" value="Phosphatidylinositol 3-kinase Catalytic Subunit, Chain A, domain 1"/>
    <property type="match status" value="1"/>
</dbReference>
<dbReference type="InterPro" id="IPR040015">
    <property type="entry name" value="UBL3-like"/>
</dbReference>
<keyword evidence="3" id="KW-1185">Reference proteome</keyword>
<evidence type="ECO:0000313" key="2">
    <source>
        <dbReference type="EMBL" id="KAF8394522.1"/>
    </source>
</evidence>
<organism evidence="2 3">
    <name type="scientific">Tetracentron sinense</name>
    <name type="common">Spur-leaf</name>
    <dbReference type="NCBI Taxonomy" id="13715"/>
    <lineage>
        <taxon>Eukaryota</taxon>
        <taxon>Viridiplantae</taxon>
        <taxon>Streptophyta</taxon>
        <taxon>Embryophyta</taxon>
        <taxon>Tracheophyta</taxon>
        <taxon>Spermatophyta</taxon>
        <taxon>Magnoliopsida</taxon>
        <taxon>Trochodendrales</taxon>
        <taxon>Trochodendraceae</taxon>
        <taxon>Tetracentron</taxon>
    </lineage>
</organism>
<dbReference type="PANTHER" id="PTHR13169:SF12">
    <property type="entry name" value="MEMBRANE-ANCHORED UBIQUITIN-FOLD PROTEIN"/>
    <property type="match status" value="1"/>
</dbReference>